<dbReference type="Proteomes" id="UP000018468">
    <property type="component" value="Linkage group LG16"/>
</dbReference>
<sequence length="489" mass="53508">MTGCESHSSVMGETSIDLAEVGALGRHSSLNYGVITREPPSWSAAPVFWAKATLPLSTSSAQASPALPQPDLPVPGQHFPAAPGHGDVLHGDTPRLPLSSLSVSCRNLETVLYWNYSHAVRRALFSVEIWSYNDGVRRAVEKCTNVTRHHCDVSSSITDLSDTYALCVKAAAGSEESSNCSETFTYNTQTNLQKPCLLDFPAVNITAQAKEIILRFPHPKQVFKRLKQTLKPPNLKQFNYEVIYQDGNNTEEHVHKFTCNQKHCEAKFPFIEEKGQHCISVKGTLDYLIFNSAQKICTEEQPEKPIFDIIKITVIVISLTVSVVVLLLVIGWFVFQCLTKRRVSLPKSLVSRLKPGFRPAPTLGRGEEHISQVCSVGTSPCSTPLIQEDKTNKLTGDSLLDDCLRFKIGPENCGELNETLVVALPEGTDHGLGTEEGQSVSAVMDQQDSGGSADLFTTGFNSSGYDRPKVLTVEMGPGDTAEGYSHTQL</sequence>
<dbReference type="HOGENOM" id="CLU_557731_0_0_1"/>
<dbReference type="InterPro" id="IPR013783">
    <property type="entry name" value="Ig-like_fold"/>
</dbReference>
<evidence type="ECO:0000259" key="3">
    <source>
        <dbReference type="Pfam" id="PF01108"/>
    </source>
</evidence>
<keyword evidence="5" id="KW-1185">Reference proteome</keyword>
<name>W5NEC5_LEPOC</name>
<dbReference type="InterPro" id="IPR036116">
    <property type="entry name" value="FN3_sf"/>
</dbReference>
<feature type="transmembrane region" description="Helical" evidence="2">
    <location>
        <begin position="312"/>
        <end position="335"/>
    </location>
</feature>
<dbReference type="GO" id="GO:0004896">
    <property type="term" value="F:cytokine receptor activity"/>
    <property type="evidence" value="ECO:0000318"/>
    <property type="project" value="GO_Central"/>
</dbReference>
<dbReference type="OMA" id="CEIIAHI"/>
<dbReference type="PANTHER" id="PTHR20859:SF87">
    <property type="entry name" value="CYTOKINE RECEPTOR FAMILY MEMBER B13-RELATED"/>
    <property type="match status" value="1"/>
</dbReference>
<proteinExistence type="predicted"/>
<evidence type="ECO:0000313" key="4">
    <source>
        <dbReference type="Ensembl" id="ENSLOCP00000018984.1"/>
    </source>
</evidence>
<dbReference type="InterPro" id="IPR003961">
    <property type="entry name" value="FN3_dom"/>
</dbReference>
<reference evidence="4" key="3">
    <citation type="submission" date="2025-09" db="UniProtKB">
        <authorList>
            <consortium name="Ensembl"/>
        </authorList>
    </citation>
    <scope>IDENTIFICATION</scope>
</reference>
<dbReference type="InterPro" id="IPR050650">
    <property type="entry name" value="Type-II_Cytokine-TF_Rcpt"/>
</dbReference>
<dbReference type="SUPFAM" id="SSF49265">
    <property type="entry name" value="Fibronectin type III"/>
    <property type="match status" value="2"/>
</dbReference>
<dbReference type="InParanoid" id="W5NEC5"/>
<reference evidence="4" key="2">
    <citation type="submission" date="2025-08" db="UniProtKB">
        <authorList>
            <consortium name="Ensembl"/>
        </authorList>
    </citation>
    <scope>IDENTIFICATION</scope>
</reference>
<evidence type="ECO:0000256" key="1">
    <source>
        <dbReference type="SAM" id="MobiDB-lite"/>
    </source>
</evidence>
<dbReference type="EMBL" id="AHAT01027864">
    <property type="status" value="NOT_ANNOTATED_CDS"/>
    <property type="molecule type" value="Genomic_DNA"/>
</dbReference>
<organism evidence="4 5">
    <name type="scientific">Lepisosteus oculatus</name>
    <name type="common">Spotted gar</name>
    <dbReference type="NCBI Taxonomy" id="7918"/>
    <lineage>
        <taxon>Eukaryota</taxon>
        <taxon>Metazoa</taxon>
        <taxon>Chordata</taxon>
        <taxon>Craniata</taxon>
        <taxon>Vertebrata</taxon>
        <taxon>Euteleostomi</taxon>
        <taxon>Actinopterygii</taxon>
        <taxon>Neopterygii</taxon>
        <taxon>Holostei</taxon>
        <taxon>Semionotiformes</taxon>
        <taxon>Lepisosteidae</taxon>
        <taxon>Lepisosteus</taxon>
    </lineage>
</organism>
<dbReference type="GeneTree" id="ENSGT00990000204028"/>
<accession>W5NEC5</accession>
<dbReference type="Gene3D" id="2.60.40.10">
    <property type="entry name" value="Immunoglobulins"/>
    <property type="match status" value="2"/>
</dbReference>
<keyword evidence="2" id="KW-1133">Transmembrane helix</keyword>
<dbReference type="Ensembl" id="ENSLOCT00000019016.1">
    <property type="protein sequence ID" value="ENSLOCP00000018984.1"/>
    <property type="gene ID" value="ENSLOCG00000015428.1"/>
</dbReference>
<keyword evidence="2" id="KW-0472">Membrane</keyword>
<dbReference type="PANTHER" id="PTHR20859">
    <property type="entry name" value="INTERFERON/INTERLEUKIN RECEPTOR"/>
    <property type="match status" value="1"/>
</dbReference>
<feature type="region of interest" description="Disordered" evidence="1">
    <location>
        <begin position="60"/>
        <end position="87"/>
    </location>
</feature>
<dbReference type="Pfam" id="PF01108">
    <property type="entry name" value="Tissue_fac"/>
    <property type="match status" value="1"/>
</dbReference>
<feature type="domain" description="Fibronectin type-III" evidence="3">
    <location>
        <begin position="96"/>
        <end position="178"/>
    </location>
</feature>
<dbReference type="STRING" id="7918.ENSLOCP00000018984"/>
<dbReference type="Bgee" id="ENSLOCG00000015428">
    <property type="expression patterns" value="Expressed in intestine and 13 other cell types or tissues"/>
</dbReference>
<dbReference type="AlphaFoldDB" id="W5NEC5"/>
<dbReference type="GO" id="GO:0005886">
    <property type="term" value="C:plasma membrane"/>
    <property type="evidence" value="ECO:0000318"/>
    <property type="project" value="GO_Central"/>
</dbReference>
<keyword evidence="2" id="KW-0812">Transmembrane</keyword>
<evidence type="ECO:0000256" key="2">
    <source>
        <dbReference type="SAM" id="Phobius"/>
    </source>
</evidence>
<protein>
    <recommendedName>
        <fullName evidence="3">Fibronectin type-III domain-containing protein</fullName>
    </recommendedName>
</protein>
<evidence type="ECO:0000313" key="5">
    <source>
        <dbReference type="Proteomes" id="UP000018468"/>
    </source>
</evidence>
<dbReference type="eggNOG" id="ENOG502S7FY">
    <property type="taxonomic scope" value="Eukaryota"/>
</dbReference>
<dbReference type="EMBL" id="AHAT01027863">
    <property type="status" value="NOT_ANNOTATED_CDS"/>
    <property type="molecule type" value="Genomic_DNA"/>
</dbReference>
<dbReference type="GO" id="GO:0019221">
    <property type="term" value="P:cytokine-mediated signaling pathway"/>
    <property type="evidence" value="ECO:0000318"/>
    <property type="project" value="GO_Central"/>
</dbReference>
<reference evidence="5" key="1">
    <citation type="submission" date="2011-12" db="EMBL/GenBank/DDBJ databases">
        <title>The Draft Genome of Lepisosteus oculatus.</title>
        <authorList>
            <consortium name="The Broad Institute Genome Assembly &amp; Analysis Group"/>
            <consortium name="Computational R&amp;D Group"/>
            <consortium name="and Sequencing Platform"/>
            <person name="Di Palma F."/>
            <person name="Alfoldi J."/>
            <person name="Johnson J."/>
            <person name="Berlin A."/>
            <person name="Gnerre S."/>
            <person name="Jaffe D."/>
            <person name="MacCallum I."/>
            <person name="Young S."/>
            <person name="Walker B.J."/>
            <person name="Lander E.S."/>
            <person name="Lindblad-Toh K."/>
        </authorList>
    </citation>
    <scope>NUCLEOTIDE SEQUENCE [LARGE SCALE GENOMIC DNA]</scope>
</reference>